<proteinExistence type="predicted"/>
<name>A0A3A9Z350_9ACTN</name>
<dbReference type="EMBL" id="RBAL01000007">
    <property type="protein sequence ID" value="RKN41747.1"/>
    <property type="molecule type" value="Genomic_DNA"/>
</dbReference>
<dbReference type="OrthoDB" id="4569917at2"/>
<reference evidence="1 2" key="1">
    <citation type="journal article" date="2014" name="Int. J. Syst. Evol. Microbiol.">
        <title>Streptomyces hoynatensis sp. nov., isolated from deep marine sediment.</title>
        <authorList>
            <person name="Veyisoglu A."/>
            <person name="Sahin N."/>
        </authorList>
    </citation>
    <scope>NUCLEOTIDE SEQUENCE [LARGE SCALE GENOMIC DNA]</scope>
    <source>
        <strain evidence="1 2">KCTC 29097</strain>
    </source>
</reference>
<keyword evidence="2" id="KW-1185">Reference proteome</keyword>
<protein>
    <recommendedName>
        <fullName evidence="3">DUF1440 domain-containing protein</fullName>
    </recommendedName>
</protein>
<accession>A0A3A9Z350</accession>
<dbReference type="Proteomes" id="UP000272474">
    <property type="component" value="Unassembled WGS sequence"/>
</dbReference>
<gene>
    <name evidence="1" type="ORF">D7294_14870</name>
</gene>
<evidence type="ECO:0008006" key="3">
    <source>
        <dbReference type="Google" id="ProtNLM"/>
    </source>
</evidence>
<evidence type="ECO:0000313" key="1">
    <source>
        <dbReference type="EMBL" id="RKN41747.1"/>
    </source>
</evidence>
<dbReference type="AlphaFoldDB" id="A0A3A9Z350"/>
<organism evidence="1 2">
    <name type="scientific">Streptomyces hoynatensis</name>
    <dbReference type="NCBI Taxonomy" id="1141874"/>
    <lineage>
        <taxon>Bacteria</taxon>
        <taxon>Bacillati</taxon>
        <taxon>Actinomycetota</taxon>
        <taxon>Actinomycetes</taxon>
        <taxon>Kitasatosporales</taxon>
        <taxon>Streptomycetaceae</taxon>
        <taxon>Streptomyces</taxon>
    </lineage>
</organism>
<sequence length="150" mass="14708">MHPLAKGLLAGAAGTAALNVTTYGDMLVRGRPSSDLPAQVADKAARAVGVSPGDSAGAAHREQAAGALLGYVTGLGVGALYGLARGRRGGPSAWLAAPLLGLAAMAGSDGPATAFGVTDPRTWSAGSWISDLAPHLAYGAATAAVYEAAR</sequence>
<evidence type="ECO:0000313" key="2">
    <source>
        <dbReference type="Proteomes" id="UP000272474"/>
    </source>
</evidence>
<comment type="caution">
    <text evidence="1">The sequence shown here is derived from an EMBL/GenBank/DDBJ whole genome shotgun (WGS) entry which is preliminary data.</text>
</comment>
<dbReference type="RefSeq" id="WP_120679697.1">
    <property type="nucleotide sequence ID" value="NZ_RBAL01000007.1"/>
</dbReference>